<gene>
    <name evidence="3" type="ORF">GCM10009754_23580</name>
</gene>
<dbReference type="Pfam" id="PF08242">
    <property type="entry name" value="Methyltransf_12"/>
    <property type="match status" value="1"/>
</dbReference>
<organism evidence="3 4">
    <name type="scientific">Amycolatopsis minnesotensis</name>
    <dbReference type="NCBI Taxonomy" id="337894"/>
    <lineage>
        <taxon>Bacteria</taxon>
        <taxon>Bacillati</taxon>
        <taxon>Actinomycetota</taxon>
        <taxon>Actinomycetes</taxon>
        <taxon>Pseudonocardiales</taxon>
        <taxon>Pseudonocardiaceae</taxon>
        <taxon>Amycolatopsis</taxon>
    </lineage>
</organism>
<name>A0ABP5BZ97_9PSEU</name>
<feature type="transmembrane region" description="Helical" evidence="1">
    <location>
        <begin position="12"/>
        <end position="32"/>
    </location>
</feature>
<dbReference type="EMBL" id="BAAANN010000008">
    <property type="protein sequence ID" value="GAA1953639.1"/>
    <property type="molecule type" value="Genomic_DNA"/>
</dbReference>
<protein>
    <submittedName>
        <fullName evidence="3">Class I SAM-dependent methyltransferase</fullName>
    </submittedName>
</protein>
<dbReference type="PIRSF" id="PIRSF011491">
    <property type="entry name" value="Mtase_YbcY_prd"/>
    <property type="match status" value="1"/>
</dbReference>
<dbReference type="GO" id="GO:0008168">
    <property type="term" value="F:methyltransferase activity"/>
    <property type="evidence" value="ECO:0007669"/>
    <property type="project" value="UniProtKB-KW"/>
</dbReference>
<sequence length="216" mass="24085">MSDGRAGADGYGGWVLTWYDLFVLGVVCPVVWRCPRREMLAAYDRNVGARHLDLGPGTGYFLARCRYPVDVPELALVDLNDSVLTRSARRVTRYSPTRFRRDVFEPLDLGERRFDSVGMNFLLHCLPGGMAAKGRVFDHVLPYLEPGGRIFGSTVLAEGVRHGPLAARALESLNSDGTMHNQDDSLDRLDKVLAARFGDYRLRTRGSVCFFEVTVA</sequence>
<dbReference type="RefSeq" id="WP_344416706.1">
    <property type="nucleotide sequence ID" value="NZ_BAAANN010000008.1"/>
</dbReference>
<comment type="caution">
    <text evidence="3">The sequence shown here is derived from an EMBL/GenBank/DDBJ whole genome shotgun (WGS) entry which is preliminary data.</text>
</comment>
<keyword evidence="3" id="KW-0489">Methyltransferase</keyword>
<evidence type="ECO:0000313" key="3">
    <source>
        <dbReference type="EMBL" id="GAA1953639.1"/>
    </source>
</evidence>
<keyword evidence="1" id="KW-1133">Transmembrane helix</keyword>
<keyword evidence="3" id="KW-0808">Transferase</keyword>
<dbReference type="GO" id="GO:0032259">
    <property type="term" value="P:methylation"/>
    <property type="evidence" value="ECO:0007669"/>
    <property type="project" value="UniProtKB-KW"/>
</dbReference>
<evidence type="ECO:0000256" key="1">
    <source>
        <dbReference type="SAM" id="Phobius"/>
    </source>
</evidence>
<feature type="domain" description="Methyltransferase type 12" evidence="2">
    <location>
        <begin position="52"/>
        <end position="150"/>
    </location>
</feature>
<evidence type="ECO:0000313" key="4">
    <source>
        <dbReference type="Proteomes" id="UP001501116"/>
    </source>
</evidence>
<keyword evidence="1" id="KW-0472">Membrane</keyword>
<dbReference type="InterPro" id="IPR016584">
    <property type="entry name" value="MeTrfase_VrtF"/>
</dbReference>
<keyword evidence="1" id="KW-0812">Transmembrane</keyword>
<accession>A0ABP5BZ97</accession>
<evidence type="ECO:0000259" key="2">
    <source>
        <dbReference type="Pfam" id="PF08242"/>
    </source>
</evidence>
<dbReference type="InterPro" id="IPR013217">
    <property type="entry name" value="Methyltransf_12"/>
</dbReference>
<dbReference type="SUPFAM" id="SSF53335">
    <property type="entry name" value="S-adenosyl-L-methionine-dependent methyltransferases"/>
    <property type="match status" value="1"/>
</dbReference>
<dbReference type="InterPro" id="IPR029063">
    <property type="entry name" value="SAM-dependent_MTases_sf"/>
</dbReference>
<proteinExistence type="predicted"/>
<keyword evidence="4" id="KW-1185">Reference proteome</keyword>
<dbReference type="Gene3D" id="3.40.50.150">
    <property type="entry name" value="Vaccinia Virus protein VP39"/>
    <property type="match status" value="1"/>
</dbReference>
<dbReference type="CDD" id="cd02440">
    <property type="entry name" value="AdoMet_MTases"/>
    <property type="match status" value="1"/>
</dbReference>
<dbReference type="Proteomes" id="UP001501116">
    <property type="component" value="Unassembled WGS sequence"/>
</dbReference>
<reference evidence="4" key="1">
    <citation type="journal article" date="2019" name="Int. J. Syst. Evol. Microbiol.">
        <title>The Global Catalogue of Microorganisms (GCM) 10K type strain sequencing project: providing services to taxonomists for standard genome sequencing and annotation.</title>
        <authorList>
            <consortium name="The Broad Institute Genomics Platform"/>
            <consortium name="The Broad Institute Genome Sequencing Center for Infectious Disease"/>
            <person name="Wu L."/>
            <person name="Ma J."/>
        </authorList>
    </citation>
    <scope>NUCLEOTIDE SEQUENCE [LARGE SCALE GENOMIC DNA]</scope>
    <source>
        <strain evidence="4">JCM 14545</strain>
    </source>
</reference>